<feature type="domain" description="Glycolipid transfer protein" evidence="2">
    <location>
        <begin position="25"/>
        <end position="168"/>
    </location>
</feature>
<dbReference type="PANTHER" id="PTHR10219:SF25">
    <property type="entry name" value="PLECKSTRIN HOMOLOGY DOMAIN-CONTAINING FAMILY A MEMBER 8"/>
    <property type="match status" value="1"/>
</dbReference>
<sequence>MSAEPQFFETITKSYVDVPITEAGVDTADFCEASENLVKIFGLFGNPAFVVVQNDLTGNIAKVRAYLAANPDSASTLERLLAHDKTSHPNPKDRHTTGGLMWLLRGLKFTSMGLRINLDNPTEELSTSFTKGYEGSLKKWHGFAVRPIFYLAMKACPYRATFYPKLGEPQEVVLPKLQEWLTALEEIVKREEGVFKAGGYGEI</sequence>
<evidence type="ECO:0000256" key="1">
    <source>
        <dbReference type="ARBA" id="ARBA00022448"/>
    </source>
</evidence>
<keyword evidence="1" id="KW-0813">Transport</keyword>
<dbReference type="GO" id="GO:0005829">
    <property type="term" value="C:cytosol"/>
    <property type="evidence" value="ECO:0007669"/>
    <property type="project" value="TreeGrafter"/>
</dbReference>
<evidence type="ECO:0000313" key="4">
    <source>
        <dbReference type="Proteomes" id="UP000279259"/>
    </source>
</evidence>
<comment type="caution">
    <text evidence="3">The sequence shown here is derived from an EMBL/GenBank/DDBJ whole genome shotgun (WGS) entry which is preliminary data.</text>
</comment>
<dbReference type="AlphaFoldDB" id="A0A427YHE8"/>
<dbReference type="FunFam" id="1.10.3520.10:FF:000001">
    <property type="entry name" value="Pleckstrin domain-containing family A member 8"/>
    <property type="match status" value="1"/>
</dbReference>
<keyword evidence="4" id="KW-1185">Reference proteome</keyword>
<dbReference type="GO" id="GO:1902387">
    <property type="term" value="F:ceramide 1-phosphate binding"/>
    <property type="evidence" value="ECO:0007669"/>
    <property type="project" value="TreeGrafter"/>
</dbReference>
<gene>
    <name evidence="3" type="ORF">EHS25_001176</name>
</gene>
<evidence type="ECO:0000313" key="3">
    <source>
        <dbReference type="EMBL" id="RSH90571.1"/>
    </source>
</evidence>
<dbReference type="Proteomes" id="UP000279259">
    <property type="component" value="Unassembled WGS sequence"/>
</dbReference>
<accession>A0A427YHE8</accession>
<dbReference type="GO" id="GO:1902388">
    <property type="term" value="F:ceramide 1-phosphate transfer activity"/>
    <property type="evidence" value="ECO:0007669"/>
    <property type="project" value="TreeGrafter"/>
</dbReference>
<evidence type="ECO:0000259" key="2">
    <source>
        <dbReference type="Pfam" id="PF08718"/>
    </source>
</evidence>
<dbReference type="SUPFAM" id="SSF110004">
    <property type="entry name" value="Glycolipid transfer protein, GLTP"/>
    <property type="match status" value="1"/>
</dbReference>
<organism evidence="3 4">
    <name type="scientific">Saitozyma podzolica</name>
    <dbReference type="NCBI Taxonomy" id="1890683"/>
    <lineage>
        <taxon>Eukaryota</taxon>
        <taxon>Fungi</taxon>
        <taxon>Dikarya</taxon>
        <taxon>Basidiomycota</taxon>
        <taxon>Agaricomycotina</taxon>
        <taxon>Tremellomycetes</taxon>
        <taxon>Tremellales</taxon>
        <taxon>Trimorphomycetaceae</taxon>
        <taxon>Saitozyma</taxon>
    </lineage>
</organism>
<dbReference type="STRING" id="1890683.A0A427YHE8"/>
<dbReference type="Gene3D" id="1.10.3520.10">
    <property type="entry name" value="Glycolipid transfer protein"/>
    <property type="match status" value="1"/>
</dbReference>
<dbReference type="PANTHER" id="PTHR10219">
    <property type="entry name" value="GLYCOLIPID TRANSFER PROTEIN-RELATED"/>
    <property type="match status" value="1"/>
</dbReference>
<dbReference type="InterPro" id="IPR014830">
    <property type="entry name" value="Glycolipid_transfer_prot_dom"/>
</dbReference>
<dbReference type="OrthoDB" id="205255at2759"/>
<dbReference type="InterPro" id="IPR036497">
    <property type="entry name" value="GLTP_sf"/>
</dbReference>
<proteinExistence type="predicted"/>
<protein>
    <recommendedName>
        <fullName evidence="2">Glycolipid transfer protein domain-containing protein</fullName>
    </recommendedName>
</protein>
<dbReference type="Pfam" id="PF08718">
    <property type="entry name" value="GLTP"/>
    <property type="match status" value="1"/>
</dbReference>
<name>A0A427YHE8_9TREE</name>
<dbReference type="GO" id="GO:0016020">
    <property type="term" value="C:membrane"/>
    <property type="evidence" value="ECO:0007669"/>
    <property type="project" value="TreeGrafter"/>
</dbReference>
<dbReference type="EMBL" id="RSCD01000010">
    <property type="protein sequence ID" value="RSH90571.1"/>
    <property type="molecule type" value="Genomic_DNA"/>
</dbReference>
<reference evidence="3 4" key="1">
    <citation type="submission" date="2018-11" db="EMBL/GenBank/DDBJ databases">
        <title>Genome sequence of Saitozyma podzolica DSM 27192.</title>
        <authorList>
            <person name="Aliyu H."/>
            <person name="Gorte O."/>
            <person name="Ochsenreither K."/>
        </authorList>
    </citation>
    <scope>NUCLEOTIDE SEQUENCE [LARGE SCALE GENOMIC DNA]</scope>
    <source>
        <strain evidence="3 4">DSM 27192</strain>
    </source>
</reference>